<organism evidence="4">
    <name type="scientific">Gymnodinialimonas phycosphaerae</name>
    <dbReference type="NCBI Taxonomy" id="2841589"/>
    <lineage>
        <taxon>Bacteria</taxon>
        <taxon>Pseudomonadati</taxon>
        <taxon>Pseudomonadota</taxon>
        <taxon>Alphaproteobacteria</taxon>
        <taxon>Rhodobacterales</taxon>
        <taxon>Paracoccaceae</taxon>
        <taxon>Gymnodinialimonas</taxon>
    </lineage>
</organism>
<dbReference type="SUPFAM" id="SSF69318">
    <property type="entry name" value="Integrin alpha N-terminal domain"/>
    <property type="match status" value="1"/>
</dbReference>
<evidence type="ECO:0000256" key="2">
    <source>
        <dbReference type="SAM" id="SignalP"/>
    </source>
</evidence>
<sequence length="267" mass="28774">MRRGLFAALLGPFALLAAAAAWGCPAPAADLTQMRESYSDPWPDGGGIIAWYDVPTTRYAHGVLGDAIEGTRLHVYSDTSRSSCGDQTLTLPEELVFEDTAPRLSDLDGDDTAEIIVVQSHRDFGAQLAIYRPSADGIRLVEVATTPFIGRPNRWLAPIGAADLDGDGMMEVAYIDRPHLARTLRVWRFENDALTQVAALEGLTNHRIGEPFITGGVRDCGDGPEMVTANRGWTQIMATILADGALHTRPLGPFSQDAVAQAMACQL</sequence>
<name>A0A975YHM1_9RHOB</name>
<dbReference type="Proteomes" id="UP000693972">
    <property type="component" value="Unassembled WGS sequence"/>
</dbReference>
<dbReference type="AlphaFoldDB" id="A0A975YHM1"/>
<proteinExistence type="predicted"/>
<evidence type="ECO:0000313" key="4">
    <source>
        <dbReference type="EMBL" id="QXL89678.1"/>
    </source>
</evidence>
<feature type="signal peptide" evidence="2">
    <location>
        <begin position="1"/>
        <end position="28"/>
    </location>
</feature>
<gene>
    <name evidence="3" type="ORF">KUL25_09300</name>
    <name evidence="4" type="ORF">KUL25_09305</name>
</gene>
<keyword evidence="1 2" id="KW-0732">Signal</keyword>
<dbReference type="EMBL" id="CP078073">
    <property type="protein sequence ID" value="QXL89678.1"/>
    <property type="molecule type" value="Genomic_DNA"/>
</dbReference>
<reference evidence="4 5" key="1">
    <citation type="submission" date="2021-07" db="EMBL/GenBank/DDBJ databases">
        <title>Karlodiniumbacter phycospheric gen. nov., sp. nov., a phycosphere bacterium isolated from karlodinium veneficum.</title>
        <authorList>
            <person name="Peng Y."/>
            <person name="Jiang L."/>
            <person name="Lee J."/>
        </authorList>
    </citation>
    <scope>NUCLEOTIDE SEQUENCE</scope>
    <source>
        <strain evidence="4 5">N5</strain>
    </source>
</reference>
<evidence type="ECO:0000313" key="5">
    <source>
        <dbReference type="Proteomes" id="UP000693972"/>
    </source>
</evidence>
<accession>A0A975YHM1</accession>
<dbReference type="Pfam" id="PF13517">
    <property type="entry name" value="FG-GAP_3"/>
    <property type="match status" value="1"/>
</dbReference>
<protein>
    <submittedName>
        <fullName evidence="4">VCBS repeat-containing protein</fullName>
    </submittedName>
</protein>
<keyword evidence="5" id="KW-1185">Reference proteome</keyword>
<dbReference type="EMBL" id="JAIMBW010000001">
    <property type="protein sequence ID" value="MBY4892959.1"/>
    <property type="molecule type" value="Genomic_DNA"/>
</dbReference>
<dbReference type="InterPro" id="IPR013517">
    <property type="entry name" value="FG-GAP"/>
</dbReference>
<feature type="chain" id="PRO_5037340200" evidence="2">
    <location>
        <begin position="29"/>
        <end position="267"/>
    </location>
</feature>
<evidence type="ECO:0000256" key="1">
    <source>
        <dbReference type="ARBA" id="ARBA00022729"/>
    </source>
</evidence>
<dbReference type="InterPro" id="IPR028994">
    <property type="entry name" value="Integrin_alpha_N"/>
</dbReference>
<evidence type="ECO:0000313" key="3">
    <source>
        <dbReference type="EMBL" id="MBY4892959.1"/>
    </source>
</evidence>